<dbReference type="Pfam" id="PF03398">
    <property type="entry name" value="Ist1"/>
    <property type="match status" value="1"/>
</dbReference>
<dbReference type="InterPro" id="IPR042277">
    <property type="entry name" value="IST1-like"/>
</dbReference>
<comment type="similarity">
    <text evidence="1">Belongs to the IST1 family.</text>
</comment>
<protein>
    <submittedName>
        <fullName evidence="2">Regulator_of_Vps4_activity_in_the_MVB_pathway_-_putative</fullName>
    </submittedName>
</protein>
<accession>A0A6L0XQV1</accession>
<evidence type="ECO:0000256" key="1">
    <source>
        <dbReference type="ARBA" id="ARBA00005536"/>
    </source>
</evidence>
<name>A0A6L0XQV1_LEIIN</name>
<dbReference type="PANTHER" id="PTHR12161:SF5">
    <property type="entry name" value="IST1 HOMOLOG"/>
    <property type="match status" value="1"/>
</dbReference>
<gene>
    <name evidence="2" type="ORF">LINF_260008800</name>
</gene>
<dbReference type="GO" id="GO:0015031">
    <property type="term" value="P:protein transport"/>
    <property type="evidence" value="ECO:0007669"/>
    <property type="project" value="InterPro"/>
</dbReference>
<evidence type="ECO:0000313" key="3">
    <source>
        <dbReference type="Proteomes" id="UP000255414"/>
    </source>
</evidence>
<reference evidence="2" key="1">
    <citation type="submission" date="2020-06" db="EMBL/GenBank/DDBJ databases">
        <authorList>
            <person name="Gonzalez-de la Fuente S."/>
            <person name="Peiro-Pastor R."/>
            <person name="Rastrojo A."/>
            <person name="Moreno J."/>
            <person name="Carrasco-Ramiro F."/>
            <person name="Requena JM."/>
            <person name="Aguado B."/>
        </authorList>
    </citation>
    <scope>NUCLEOTIDE SEQUENCE</scope>
</reference>
<dbReference type="AlphaFoldDB" id="A0A6L0XQV1"/>
<dbReference type="InterPro" id="IPR005061">
    <property type="entry name" value="Ist1"/>
</dbReference>
<dbReference type="EMBL" id="LR812959">
    <property type="protein sequence ID" value="CAC9495919.1"/>
    <property type="molecule type" value="Genomic_DNA"/>
</dbReference>
<dbReference type="SMR" id="A0A6L0XQV1"/>
<dbReference type="Gene3D" id="1.20.1260.60">
    <property type="entry name" value="Vacuolar protein sorting-associated protein Ist1"/>
    <property type="match status" value="1"/>
</dbReference>
<dbReference type="Proteomes" id="UP000255414">
    <property type="component" value="Chromosome 26"/>
</dbReference>
<dbReference type="PANTHER" id="PTHR12161">
    <property type="entry name" value="IST1 FAMILY MEMBER"/>
    <property type="match status" value="1"/>
</dbReference>
<sequence>MKGFLKNTKSSGGFDPVKVRANIRMATTRLGMQKNKLVNSVKAQRRSVAELLALEKYDSARIRVENCIREDVNIEGYEVLSLFLDLLANRVQLIAESKPLKTDKNKKDPSSACPPELKEAITSVLWASARIGDSVPELAALRKMFESKFGHEFVEMSMSNAEFSVNQRMMERLGMYTPPNDKCVAYLTNIASEFQLTNYDEERLRDPNGLVASAAAASGGGVECSGAGAALSQQVCGSVRTPSGLHIPPMQAPYDAIDQRLLQLMCV</sequence>
<organism evidence="2 3">
    <name type="scientific">Leishmania infantum</name>
    <dbReference type="NCBI Taxonomy" id="5671"/>
    <lineage>
        <taxon>Eukaryota</taxon>
        <taxon>Discoba</taxon>
        <taxon>Euglenozoa</taxon>
        <taxon>Kinetoplastea</taxon>
        <taxon>Metakinetoplastina</taxon>
        <taxon>Trypanosomatida</taxon>
        <taxon>Trypanosomatidae</taxon>
        <taxon>Leishmaniinae</taxon>
        <taxon>Leishmania</taxon>
    </lineage>
</organism>
<proteinExistence type="inferred from homology"/>
<dbReference type="FunFam" id="1.20.1260.60:FF:000002">
    <property type="entry name" value="Vacuolar protein sorting-associated protein IST1"/>
    <property type="match status" value="1"/>
</dbReference>
<evidence type="ECO:0000313" key="2">
    <source>
        <dbReference type="EMBL" id="CAC9495919.1"/>
    </source>
</evidence>
<dbReference type="OMA" id="HEFVEMS"/>